<feature type="transmembrane region" description="Helical" evidence="8">
    <location>
        <begin position="153"/>
        <end position="175"/>
    </location>
</feature>
<feature type="region of interest" description="Disordered" evidence="7">
    <location>
        <begin position="320"/>
        <end position="341"/>
    </location>
</feature>
<feature type="transmembrane region" description="Helical" evidence="8">
    <location>
        <begin position="399"/>
        <end position="417"/>
    </location>
</feature>
<feature type="transmembrane region" description="Helical" evidence="8">
    <location>
        <begin position="350"/>
        <end position="367"/>
    </location>
</feature>
<dbReference type="EMBL" id="JADIKI010000022">
    <property type="protein sequence ID" value="MFK2854695.1"/>
    <property type="molecule type" value="Genomic_DNA"/>
</dbReference>
<dbReference type="Pfam" id="PF04632">
    <property type="entry name" value="FUSC"/>
    <property type="match status" value="1"/>
</dbReference>
<protein>
    <submittedName>
        <fullName evidence="9">FUSC family protein</fullName>
    </submittedName>
</protein>
<dbReference type="Proteomes" id="UP001620409">
    <property type="component" value="Unassembled WGS sequence"/>
</dbReference>
<feature type="transmembrane region" description="Helical" evidence="8">
    <location>
        <begin position="423"/>
        <end position="440"/>
    </location>
</feature>
<feature type="transmembrane region" description="Helical" evidence="8">
    <location>
        <begin position="447"/>
        <end position="467"/>
    </location>
</feature>
<accession>A0ABW8IIU0</accession>
<evidence type="ECO:0000256" key="8">
    <source>
        <dbReference type="SAM" id="Phobius"/>
    </source>
</evidence>
<reference evidence="9 10" key="1">
    <citation type="submission" date="2020-10" db="EMBL/GenBank/DDBJ databases">
        <title>Phylogeny of dyella-like bacteria.</title>
        <authorList>
            <person name="Fu J."/>
        </authorList>
    </citation>
    <scope>NUCLEOTIDE SEQUENCE [LARGE SCALE GENOMIC DNA]</scope>
    <source>
        <strain evidence="9 10">DHG40</strain>
    </source>
</reference>
<feature type="transmembrane region" description="Helical" evidence="8">
    <location>
        <begin position="479"/>
        <end position="499"/>
    </location>
</feature>
<evidence type="ECO:0000313" key="9">
    <source>
        <dbReference type="EMBL" id="MFK2854695.1"/>
    </source>
</evidence>
<feature type="transmembrane region" description="Helical" evidence="8">
    <location>
        <begin position="31"/>
        <end position="60"/>
    </location>
</feature>
<evidence type="ECO:0000256" key="3">
    <source>
        <dbReference type="ARBA" id="ARBA00022475"/>
    </source>
</evidence>
<comment type="subcellular location">
    <subcellularLocation>
        <location evidence="1">Cell membrane</location>
        <topology evidence="1">Multi-pass membrane protein</topology>
    </subcellularLocation>
</comment>
<organism evidence="9 10">
    <name type="scientific">Dyella humi</name>
    <dbReference type="NCBI Taxonomy" id="1770547"/>
    <lineage>
        <taxon>Bacteria</taxon>
        <taxon>Pseudomonadati</taxon>
        <taxon>Pseudomonadota</taxon>
        <taxon>Gammaproteobacteria</taxon>
        <taxon>Lysobacterales</taxon>
        <taxon>Rhodanobacteraceae</taxon>
        <taxon>Dyella</taxon>
    </lineage>
</organism>
<evidence type="ECO:0000256" key="7">
    <source>
        <dbReference type="SAM" id="MobiDB-lite"/>
    </source>
</evidence>
<evidence type="ECO:0000256" key="6">
    <source>
        <dbReference type="ARBA" id="ARBA00023136"/>
    </source>
</evidence>
<dbReference type="PANTHER" id="PTHR30509">
    <property type="entry name" value="P-HYDROXYBENZOIC ACID EFFLUX PUMP SUBUNIT-RELATED"/>
    <property type="match status" value="1"/>
</dbReference>
<feature type="transmembrane region" description="Helical" evidence="8">
    <location>
        <begin position="72"/>
        <end position="95"/>
    </location>
</feature>
<evidence type="ECO:0000256" key="5">
    <source>
        <dbReference type="ARBA" id="ARBA00022989"/>
    </source>
</evidence>
<evidence type="ECO:0000313" key="10">
    <source>
        <dbReference type="Proteomes" id="UP001620409"/>
    </source>
</evidence>
<keyword evidence="10" id="KW-1185">Reference proteome</keyword>
<sequence>MQAPIELQARDGLTGLLQRELALNDTRIRTIIRITGCTAMVVAIAMVFQIPLPAYVAYLVFLVSQEDAASTLVSAVGGLVAVTLAVAVSVLFYVFDAAEPALRLPLLAISTLAGTFLARTSRLGPIAFLAGFVLVLSQTLLDDVPSTEFVTHMVLWLWVVVAAPVGVTVLVNLLAGESPVALARKRGAKLLDGVAAYIENPYSADPSSLRNELLSLSQLKNKAFMWNKQLKAFAEEDNRLITMLLEVLQIARHLPSSVPLVSRRSLASMLRQSRRLFLQRRGVAADVAIDEDEPAGSDRDPSQAALRGAIDELLVEASGKAPAATPETPPPHSQPPSKAAAPMNRSHARFAFKVMCAVLASYVTYTLLDWPGIRTAVTTCFFVSLTTVGESVHKLTLRLSGAVIGGLIAGLCIVFVLPYLTDIGQLCLLVAVVSTFCAWISTGSETIAYAGMQIAFAFFLGVLQGYGPASDLTVLRDRVVGIIVGNVWITIFFTTLWPVSAQGQVRDKWASVLGQLGDLLVAKDKATATSIKTQICQKISEASTLNARALFEWRFLSRGSQDDRLMLEARHVEQLASAVFVVSRLKENTASLSLDDETDQLASQRLMTLAKGLHPDASDGSVRAAPSTLLDQARKHLDEEIDHASRAI</sequence>
<evidence type="ECO:0000256" key="1">
    <source>
        <dbReference type="ARBA" id="ARBA00004651"/>
    </source>
</evidence>
<keyword evidence="4 8" id="KW-0812">Transmembrane</keyword>
<dbReference type="PANTHER" id="PTHR30509:SF9">
    <property type="entry name" value="MULTIDRUG RESISTANCE PROTEIN MDTO"/>
    <property type="match status" value="1"/>
</dbReference>
<evidence type="ECO:0000256" key="2">
    <source>
        <dbReference type="ARBA" id="ARBA00022448"/>
    </source>
</evidence>
<comment type="caution">
    <text evidence="9">The sequence shown here is derived from an EMBL/GenBank/DDBJ whole genome shotgun (WGS) entry which is preliminary data.</text>
</comment>
<keyword evidence="3" id="KW-1003">Cell membrane</keyword>
<keyword evidence="6 8" id="KW-0472">Membrane</keyword>
<proteinExistence type="predicted"/>
<name>A0ABW8IIU0_9GAMM</name>
<feature type="transmembrane region" description="Helical" evidence="8">
    <location>
        <begin position="123"/>
        <end position="141"/>
    </location>
</feature>
<dbReference type="InterPro" id="IPR006726">
    <property type="entry name" value="PHBA_efflux_AaeB/fusaric-R"/>
</dbReference>
<keyword evidence="2" id="KW-0813">Transport</keyword>
<gene>
    <name evidence="9" type="ORF">ISP18_08850</name>
</gene>
<keyword evidence="5 8" id="KW-1133">Transmembrane helix</keyword>
<evidence type="ECO:0000256" key="4">
    <source>
        <dbReference type="ARBA" id="ARBA00022692"/>
    </source>
</evidence>